<dbReference type="InterPro" id="IPR051102">
    <property type="entry name" value="IgSF_V-set/TM_domain"/>
</dbReference>
<dbReference type="GeneTree" id="ENSGT00940000155177"/>
<evidence type="ECO:0000256" key="3">
    <source>
        <dbReference type="ARBA" id="ARBA00023319"/>
    </source>
</evidence>
<dbReference type="InterPro" id="IPR013783">
    <property type="entry name" value="Ig-like_fold"/>
</dbReference>
<feature type="domain" description="Ig-like" evidence="5">
    <location>
        <begin position="890"/>
        <end position="997"/>
    </location>
</feature>
<evidence type="ECO:0000256" key="2">
    <source>
        <dbReference type="ARBA" id="ARBA00023157"/>
    </source>
</evidence>
<dbReference type="SMART" id="SM00409">
    <property type="entry name" value="IG"/>
    <property type="match status" value="8"/>
</dbReference>
<keyword evidence="7" id="KW-1185">Reference proteome</keyword>
<evidence type="ECO:0000313" key="7">
    <source>
        <dbReference type="Proteomes" id="UP000005226"/>
    </source>
</evidence>
<dbReference type="Pfam" id="PF07686">
    <property type="entry name" value="V-set"/>
    <property type="match status" value="5"/>
</dbReference>
<organism evidence="6 7">
    <name type="scientific">Takifugu rubripes</name>
    <name type="common">Japanese pufferfish</name>
    <name type="synonym">Fugu rubripes</name>
    <dbReference type="NCBI Taxonomy" id="31033"/>
    <lineage>
        <taxon>Eukaryota</taxon>
        <taxon>Metazoa</taxon>
        <taxon>Chordata</taxon>
        <taxon>Craniata</taxon>
        <taxon>Vertebrata</taxon>
        <taxon>Euteleostomi</taxon>
        <taxon>Actinopterygii</taxon>
        <taxon>Neopterygii</taxon>
        <taxon>Teleostei</taxon>
        <taxon>Neoteleostei</taxon>
        <taxon>Acanthomorphata</taxon>
        <taxon>Eupercaria</taxon>
        <taxon>Tetraodontiformes</taxon>
        <taxon>Tetradontoidea</taxon>
        <taxon>Tetraodontidae</taxon>
        <taxon>Takifugu</taxon>
    </lineage>
</organism>
<keyword evidence="3" id="KW-0393">Immunoglobulin domain</keyword>
<dbReference type="PANTHER" id="PTHR12207">
    <property type="entry name" value="V-SET AND TRANSMEMBRANE DOMAIN-CONTAINING PROTEIN"/>
    <property type="match status" value="1"/>
</dbReference>
<dbReference type="PROSITE" id="PS50835">
    <property type="entry name" value="IG_LIKE"/>
    <property type="match status" value="8"/>
</dbReference>
<evidence type="ECO:0000256" key="4">
    <source>
        <dbReference type="SAM" id="Phobius"/>
    </source>
</evidence>
<feature type="domain" description="Ig-like" evidence="5">
    <location>
        <begin position="368"/>
        <end position="477"/>
    </location>
</feature>
<dbReference type="SMART" id="SM00408">
    <property type="entry name" value="IGc2"/>
    <property type="match status" value="4"/>
</dbReference>
<feature type="domain" description="Ig-like" evidence="5">
    <location>
        <begin position="491"/>
        <end position="591"/>
    </location>
</feature>
<dbReference type="OMA" id="FWQKETE"/>
<keyword evidence="4" id="KW-0812">Transmembrane</keyword>
<dbReference type="CDD" id="cd00099">
    <property type="entry name" value="IgV"/>
    <property type="match status" value="1"/>
</dbReference>
<feature type="domain" description="Ig-like" evidence="5">
    <location>
        <begin position="753"/>
        <end position="884"/>
    </location>
</feature>
<dbReference type="PANTHER" id="PTHR12207:SF25">
    <property type="entry name" value="IMMUNOGLOBULIN SUPERFAMILY MEMBER 2"/>
    <property type="match status" value="1"/>
</dbReference>
<dbReference type="Ensembl" id="ENSTRUT00000062566.1">
    <property type="protein sequence ID" value="ENSTRUP00000082063.1"/>
    <property type="gene ID" value="ENSTRUG00000010560.3"/>
</dbReference>
<dbReference type="InterPro" id="IPR003599">
    <property type="entry name" value="Ig_sub"/>
</dbReference>
<dbReference type="InterPro" id="IPR003598">
    <property type="entry name" value="Ig_sub2"/>
</dbReference>
<keyword evidence="2" id="KW-1015">Disulfide bond</keyword>
<feature type="domain" description="Ig-like" evidence="5">
    <location>
        <begin position="131"/>
        <end position="245"/>
    </location>
</feature>
<reference evidence="6" key="3">
    <citation type="submission" date="2025-09" db="UniProtKB">
        <authorList>
            <consortium name="Ensembl"/>
        </authorList>
    </citation>
    <scope>IDENTIFICATION</scope>
</reference>
<dbReference type="Gene3D" id="2.60.40.10">
    <property type="entry name" value="Immunoglobulins"/>
    <property type="match status" value="8"/>
</dbReference>
<gene>
    <name evidence="6" type="primary">LOC101071787</name>
</gene>
<feature type="domain" description="Ig-like" evidence="5">
    <location>
        <begin position="250"/>
        <end position="347"/>
    </location>
</feature>
<dbReference type="FunFam" id="2.60.40.10:FF:000491">
    <property type="entry name" value="Immunoglobulin superfamily, member 3"/>
    <property type="match status" value="1"/>
</dbReference>
<evidence type="ECO:0000259" key="5">
    <source>
        <dbReference type="PROSITE" id="PS50835"/>
    </source>
</evidence>
<dbReference type="InterPro" id="IPR007110">
    <property type="entry name" value="Ig-like_dom"/>
</dbReference>
<reference evidence="6 7" key="1">
    <citation type="journal article" date="2011" name="Genome Biol. Evol.">
        <title>Integration of the genetic map and genome assembly of fugu facilitates insights into distinct features of genome evolution in teleosts and mammals.</title>
        <authorList>
            <person name="Kai W."/>
            <person name="Kikuchi K."/>
            <person name="Tohari S."/>
            <person name="Chew A.K."/>
            <person name="Tay A."/>
            <person name="Fujiwara A."/>
            <person name="Hosoya S."/>
            <person name="Suetake H."/>
            <person name="Naruse K."/>
            <person name="Brenner S."/>
            <person name="Suzuki Y."/>
            <person name="Venkatesh B."/>
        </authorList>
    </citation>
    <scope>NUCLEOTIDE SEQUENCE [LARGE SCALE GENOMIC DNA]</scope>
</reference>
<sequence>SYCLIYPTSVLLHSGEARVNTEAPAGPLYRVVGSLLSITCNTSGFSNNHTNKEFEFRIKIYAMYSQRVRNQEVSLTHVTPNSVVFEIQSLQKSDEGEFECYVKNPEKGYDGTYNAKTTVRVIDDSLTVSSPGPTSLSYDEGGALTLTCRASSNTVQHTHLSLTWYLQKSGEDNPRPIMSLDRDLTLIAGPGFEGRYQDGLIRLDKVGEGTYRLKFAKLKLSDQGEIYCRAQEWIQDPDRSWYSITQKEAEKLTLSVRPKVLQQGQDLSLSCSLDTQNLEEKFFTVAWFRGSVELARIGPSGILSVSAELSARAERGELQVARRGVRDYSLVLQPVGTEDQGEYTCRAWPQLRGQDGGFEQETPQDSDPEYIKISAPEGDRLSLTCRVNGGQGQLSVTWQHKATSPPAAAFTNVISLNQDGVVEKGPAFAGRHVRAARPATDTFTLELDRVAPADAGVYQCVVSEWKSSSKTNSQFISSNVTVAPTGERRLPSFLKLRLIGRNHKVTVGEDATLICQVKEMNVPMVLTWTLQRVDFPLDTIVTVYADGSISWSGVQRRYQLKVESKRNEVLHYLLINGASHAEAGSYRCSVSVFQDGVYRRLLQSNQLAINTVSHELSLSPPTVSSLELTSALSVPGSINTDIALKCSVLTKSSPSSRYAVTWQLQKEDGNTTILSSDQNALVMFGSQLEPSFRQRLGIMRSEGPTFWLFIRHAHISDRGSYTCKVVEWFQASQNVWDPLTIASRTILLTLTEPGIFNSISADTQQSLAAKEGEDVALRCGFRSGASGLSYFYKVSWLYTGNLSSTKTLVQLDHTGLLSYPEDPGLRGLQRRLHLSRPEQKSSHLGIQTAQEGDSGTYKCQIELFQLDHKGQWQQKASQSSSPITLTVSGPGVNLTLVQEDVEVNVSTSQDFTVLCHITQQSSADSEFQVTWFWQEKSAENQRRPIFTAYRNSTLQAFEKSDQLRFSRPLHNNYSLTVSKAAPGMYFCEVEEWLPSLSHGWRKIATQRSGHWTVDIGPTVDSPGKRIFECSDVADTLTWIIITLVIFICLLSVVYVLILKMRRTGKKPEKDFWTEQVSLNTKPCMED</sequence>
<dbReference type="InterPro" id="IPR036179">
    <property type="entry name" value="Ig-like_dom_sf"/>
</dbReference>
<dbReference type="SUPFAM" id="SSF48726">
    <property type="entry name" value="Immunoglobulin"/>
    <property type="match status" value="8"/>
</dbReference>
<accession>A0A674P8J6</accession>
<keyword evidence="4" id="KW-1133">Transmembrane helix</keyword>
<dbReference type="SMART" id="SM00406">
    <property type="entry name" value="IGv"/>
    <property type="match status" value="6"/>
</dbReference>
<dbReference type="GO" id="GO:0016020">
    <property type="term" value="C:membrane"/>
    <property type="evidence" value="ECO:0007669"/>
    <property type="project" value="TreeGrafter"/>
</dbReference>
<evidence type="ECO:0000256" key="1">
    <source>
        <dbReference type="ARBA" id="ARBA00022729"/>
    </source>
</evidence>
<evidence type="ECO:0000313" key="6">
    <source>
        <dbReference type="Ensembl" id="ENSTRUP00000082063.1"/>
    </source>
</evidence>
<feature type="domain" description="Ig-like" evidence="5">
    <location>
        <begin position="7"/>
        <end position="120"/>
    </location>
</feature>
<dbReference type="Proteomes" id="UP000005226">
    <property type="component" value="Chromosome 1"/>
</dbReference>
<feature type="domain" description="Ig-like" evidence="5">
    <location>
        <begin position="621"/>
        <end position="742"/>
    </location>
</feature>
<feature type="transmembrane region" description="Helical" evidence="4">
    <location>
        <begin position="1036"/>
        <end position="1057"/>
    </location>
</feature>
<protein>
    <recommendedName>
        <fullName evidence="5">Ig-like domain-containing protein</fullName>
    </recommendedName>
</protein>
<proteinExistence type="predicted"/>
<keyword evidence="1" id="KW-0732">Signal</keyword>
<keyword evidence="4" id="KW-0472">Membrane</keyword>
<dbReference type="InterPro" id="IPR013106">
    <property type="entry name" value="Ig_V-set"/>
</dbReference>
<reference evidence="6" key="2">
    <citation type="submission" date="2025-08" db="UniProtKB">
        <authorList>
            <consortium name="Ensembl"/>
        </authorList>
    </citation>
    <scope>IDENTIFICATION</scope>
</reference>
<dbReference type="InParanoid" id="A0A674P8J6"/>
<name>A0A674P8J6_TAKRU</name>
<dbReference type="AlphaFoldDB" id="A0A674P8J6"/>